<evidence type="ECO:0000256" key="3">
    <source>
        <dbReference type="PROSITE-ProRule" id="PRU00023"/>
    </source>
</evidence>
<keyword evidence="2 3" id="KW-0040">ANK repeat</keyword>
<keyword evidence="7" id="KW-1185">Reference proteome</keyword>
<feature type="transmembrane region" description="Helical" evidence="4">
    <location>
        <begin position="214"/>
        <end position="235"/>
    </location>
</feature>
<feature type="transmembrane region" description="Helical" evidence="4">
    <location>
        <begin position="295"/>
        <end position="318"/>
    </location>
</feature>
<feature type="signal peptide" evidence="5">
    <location>
        <begin position="1"/>
        <end position="20"/>
    </location>
</feature>
<dbReference type="SUPFAM" id="SSF48403">
    <property type="entry name" value="Ankyrin repeat"/>
    <property type="match status" value="1"/>
</dbReference>
<dbReference type="GO" id="GO:0046330">
    <property type="term" value="P:positive regulation of JNK cascade"/>
    <property type="evidence" value="ECO:0007669"/>
    <property type="project" value="TreeGrafter"/>
</dbReference>
<dbReference type="GO" id="GO:0090090">
    <property type="term" value="P:negative regulation of canonical Wnt signaling pathway"/>
    <property type="evidence" value="ECO:0007669"/>
    <property type="project" value="TreeGrafter"/>
</dbReference>
<keyword evidence="5" id="KW-0732">Signal</keyword>
<dbReference type="OrthoDB" id="5818554at2759"/>
<evidence type="ECO:0000313" key="6">
    <source>
        <dbReference type="EMBL" id="CAE7484772.1"/>
    </source>
</evidence>
<keyword evidence="4" id="KW-0472">Membrane</keyword>
<dbReference type="Proteomes" id="UP000604046">
    <property type="component" value="Unassembled WGS sequence"/>
</dbReference>
<dbReference type="Gene3D" id="1.25.40.20">
    <property type="entry name" value="Ankyrin repeat-containing domain"/>
    <property type="match status" value="1"/>
</dbReference>
<comment type="caution">
    <text evidence="6">The sequence shown here is derived from an EMBL/GenBank/DDBJ whole genome shotgun (WGS) entry which is preliminary data.</text>
</comment>
<evidence type="ECO:0000256" key="5">
    <source>
        <dbReference type="SAM" id="SignalP"/>
    </source>
</evidence>
<reference evidence="6" key="1">
    <citation type="submission" date="2021-02" db="EMBL/GenBank/DDBJ databases">
        <authorList>
            <person name="Dougan E. K."/>
            <person name="Rhodes N."/>
            <person name="Thang M."/>
            <person name="Chan C."/>
        </authorList>
    </citation>
    <scope>NUCLEOTIDE SEQUENCE</scope>
</reference>
<evidence type="ECO:0000313" key="7">
    <source>
        <dbReference type="Proteomes" id="UP000604046"/>
    </source>
</evidence>
<dbReference type="Pfam" id="PF00023">
    <property type="entry name" value="Ank"/>
    <property type="match status" value="1"/>
</dbReference>
<sequence length="1456" mass="160964">MVHQLVAVLTLWAVYPDCQAIRTGYDGTQERSCVPATPRTEQPGSFALDYQHARNVDTMQRWSLKTTMACDGEEACQVALTPEIDPDQPLRRSRLLINVYANCSLHGQELFLCSRGSPCVASVRLARRNFRPRDLFGFMFDGTRMQVLDNRRLVTDEVLEALLLAEIIATAGALLWFAFELFMSSSPANNDAKFSAPDAKLLIPTAFDIMLEGLLDALCFIFGCVLWLLACSQFLHKYGSESRVVDTIILCVPVIFGPGALLRIFLSMIRRQLYYALLRRGVLLKLEQIPSSRDLLLIWSCVGLILAVSAVLRGLFLAVKTGQIRSIDVVVTQLLVFISPLYTIISALLYSLDMESVCLKRKCTLELEVAEEKLTVSTDHEVTVLSEHHFCAAASTVTSASDLVNLSASGNIPAEGQSLRLSARDMRWASRLISQTCLEHRMALVLFMPVLAICISALNLTSTVLCIKHRSDMPQLSSLESTIGELVPSLSPELREYTLYVDIMRRGLSIEAGMDQTQTTSLDVSIAGDTSPPHVSRFDLGNLRSAKVRLHRPHAAYPTTVAITAKTRIEEEHYQLQVVQITTVLRTLMLTGETSAGMHFRRCVFGNWLSHGDLAIPGNLQSLQIEITSSNIPYGIPVSSGLADRFSTVYLPMQPGDCQRHCVQQRDCFESKIASTKGCFFIFGPTSLTCEQVHKDESQGSPFPMSLVAELCSKNRANCTYLKKRSSPPHLLTGLLRDLNGSFSFKTYINSSGSVFPLKRNQMTLYQGTPPPKTVLAQARTDLNVKVKIRKDETGFRFDLVLAYDPTLAKMLWNSSGFDLSLAAILEDTLVSLRWEDGMAEKPAKPRVGNGTTFAQCDDAFYLHSYQACGGHFDSPVTTIRVDAWAPARSVYGLLSSRAAWLNETRKVEVRLTTVDNLEPLQSLARKSCSMPTCLGGFNECVTAAHCNKKSSCYHSCGQEAYRNCNRLRENGSQFVASISDSYSNGRMDQYARLGLAAALDPEPGMAKHFTYEVIKDVAAHCGIKTGMLHLVFRKLRSFQQSPQKARAMQLFQRLSVNPDFQEKQRVSKSPILAPLKSILPTSWMSLKEIMLYSSDLAQMQYAFCMNAPVSQDAGSILAALLDKIAAAGYVNAYKEKANWQHTMSSLIQCMQDKKRTPVPPGSCRSDHDLERPSLFRIAPDPHVFELLLPFCDVSKSVEVDGSTVLHLAAQKNWSQSIEAVLQRHLVPDIDSTRTIRFSTKSAYENVTMYNVTALHDAVQSSCTACTADLLIAGAAVNHTTEIVASIGTSFIPVGISTLGYEEHDGSLGNLSPLHLACASGCVGCVRILLDARADINAESILADADVVYGKHSSRREVNNRDSCTLRPLDIAISYCKQCAWELVRAGAAKEHIVVPNNKVWSRSIKRVHSPHELYSLVPEAEVRVCENWLFDRKLATSVKILASMKTALGIGGQKI</sequence>
<feature type="transmembrane region" description="Helical" evidence="4">
    <location>
        <begin position="330"/>
        <end position="352"/>
    </location>
</feature>
<evidence type="ECO:0000256" key="2">
    <source>
        <dbReference type="ARBA" id="ARBA00023043"/>
    </source>
</evidence>
<dbReference type="PROSITE" id="PS50297">
    <property type="entry name" value="ANK_REP_REGION"/>
    <property type="match status" value="1"/>
</dbReference>
<dbReference type="GO" id="GO:0005737">
    <property type="term" value="C:cytoplasm"/>
    <property type="evidence" value="ECO:0007669"/>
    <property type="project" value="TreeGrafter"/>
</dbReference>
<gene>
    <name evidence="6" type="primary">tauD</name>
    <name evidence="6" type="ORF">SNAT2548_LOCUS27200</name>
</gene>
<keyword evidence="4" id="KW-1133">Transmembrane helix</keyword>
<feature type="chain" id="PRO_5032755764" evidence="5">
    <location>
        <begin position="21"/>
        <end position="1456"/>
    </location>
</feature>
<dbReference type="PROSITE" id="PS50088">
    <property type="entry name" value="ANK_REPEAT"/>
    <property type="match status" value="1"/>
</dbReference>
<dbReference type="InterPro" id="IPR002110">
    <property type="entry name" value="Ankyrin_rpt"/>
</dbReference>
<keyword evidence="4" id="KW-0812">Transmembrane</keyword>
<feature type="repeat" description="ANK" evidence="3">
    <location>
        <begin position="1309"/>
        <end position="1341"/>
    </location>
</feature>
<evidence type="ECO:0000256" key="4">
    <source>
        <dbReference type="SAM" id="Phobius"/>
    </source>
</evidence>
<feature type="transmembrane region" description="Helical" evidence="4">
    <location>
        <begin position="247"/>
        <end position="266"/>
    </location>
</feature>
<evidence type="ECO:0000256" key="1">
    <source>
        <dbReference type="ARBA" id="ARBA00022737"/>
    </source>
</evidence>
<keyword evidence="1" id="KW-0677">Repeat</keyword>
<dbReference type="PANTHER" id="PTHR24203">
    <property type="entry name" value="ANKYRIN REPEAT FAMILY PROTEIN"/>
    <property type="match status" value="1"/>
</dbReference>
<proteinExistence type="predicted"/>
<dbReference type="SMART" id="SM00248">
    <property type="entry name" value="ANK"/>
    <property type="match status" value="3"/>
</dbReference>
<organism evidence="6 7">
    <name type="scientific">Symbiodinium natans</name>
    <dbReference type="NCBI Taxonomy" id="878477"/>
    <lineage>
        <taxon>Eukaryota</taxon>
        <taxon>Sar</taxon>
        <taxon>Alveolata</taxon>
        <taxon>Dinophyceae</taxon>
        <taxon>Suessiales</taxon>
        <taxon>Symbiodiniaceae</taxon>
        <taxon>Symbiodinium</taxon>
    </lineage>
</organism>
<dbReference type="PANTHER" id="PTHR24203:SF45">
    <property type="entry name" value="ANKYRIN REPEAT DOMAIN 6"/>
    <property type="match status" value="1"/>
</dbReference>
<accession>A0A812SH82</accession>
<name>A0A812SH82_9DINO</name>
<protein>
    <submittedName>
        <fullName evidence="6">TauD protein</fullName>
    </submittedName>
</protein>
<dbReference type="InterPro" id="IPR036770">
    <property type="entry name" value="Ankyrin_rpt-contain_sf"/>
</dbReference>
<feature type="transmembrane region" description="Helical" evidence="4">
    <location>
        <begin position="161"/>
        <end position="179"/>
    </location>
</feature>
<dbReference type="GO" id="GO:0005634">
    <property type="term" value="C:nucleus"/>
    <property type="evidence" value="ECO:0007669"/>
    <property type="project" value="TreeGrafter"/>
</dbReference>
<dbReference type="EMBL" id="CAJNDS010002459">
    <property type="protein sequence ID" value="CAE7484772.1"/>
    <property type="molecule type" value="Genomic_DNA"/>
</dbReference>